<dbReference type="InterPro" id="IPR017784">
    <property type="entry name" value="ABC_transptr_choline_permease"/>
</dbReference>
<dbReference type="GO" id="GO:0015871">
    <property type="term" value="P:choline transport"/>
    <property type="evidence" value="ECO:0007669"/>
    <property type="project" value="TreeGrafter"/>
</dbReference>
<comment type="subcellular location">
    <subcellularLocation>
        <location evidence="1 7">Cell membrane</location>
        <topology evidence="1 7">Multi-pass membrane protein</topology>
    </subcellularLocation>
</comment>
<dbReference type="PANTHER" id="PTHR47737:SF1">
    <property type="entry name" value="GLYCINE BETAINE_PROLINE BETAINE TRANSPORT SYSTEM PERMEASE PROTEIN PROW"/>
    <property type="match status" value="1"/>
</dbReference>
<name>A0A1I4GW03_9HYPH</name>
<evidence type="ECO:0000256" key="1">
    <source>
        <dbReference type="ARBA" id="ARBA00004651"/>
    </source>
</evidence>
<dbReference type="GO" id="GO:0005275">
    <property type="term" value="F:amine transmembrane transporter activity"/>
    <property type="evidence" value="ECO:0007669"/>
    <property type="project" value="TreeGrafter"/>
</dbReference>
<feature type="transmembrane region" description="Helical" evidence="7">
    <location>
        <begin position="213"/>
        <end position="234"/>
    </location>
</feature>
<dbReference type="PROSITE" id="PS50928">
    <property type="entry name" value="ABC_TM1"/>
    <property type="match status" value="1"/>
</dbReference>
<dbReference type="GO" id="GO:0043190">
    <property type="term" value="C:ATP-binding cassette (ABC) transporter complex"/>
    <property type="evidence" value="ECO:0007669"/>
    <property type="project" value="TreeGrafter"/>
</dbReference>
<dbReference type="NCBIfam" id="TIGR03416">
    <property type="entry name" value="ABC_choXWV_perm"/>
    <property type="match status" value="1"/>
</dbReference>
<evidence type="ECO:0000256" key="6">
    <source>
        <dbReference type="ARBA" id="ARBA00023136"/>
    </source>
</evidence>
<keyword evidence="6 7" id="KW-0472">Membrane</keyword>
<feature type="transmembrane region" description="Helical" evidence="7">
    <location>
        <begin position="246"/>
        <end position="269"/>
    </location>
</feature>
<proteinExistence type="inferred from homology"/>
<dbReference type="Gene3D" id="1.10.3720.10">
    <property type="entry name" value="MetI-like"/>
    <property type="match status" value="1"/>
</dbReference>
<evidence type="ECO:0000313" key="9">
    <source>
        <dbReference type="EMBL" id="SFL34119.1"/>
    </source>
</evidence>
<organism evidence="9 10">
    <name type="scientific">Methylobacterium pseudosasicola</name>
    <dbReference type="NCBI Taxonomy" id="582667"/>
    <lineage>
        <taxon>Bacteria</taxon>
        <taxon>Pseudomonadati</taxon>
        <taxon>Pseudomonadota</taxon>
        <taxon>Alphaproteobacteria</taxon>
        <taxon>Hyphomicrobiales</taxon>
        <taxon>Methylobacteriaceae</taxon>
        <taxon>Methylobacterium</taxon>
    </lineage>
</organism>
<dbReference type="RefSeq" id="WP_092037800.1">
    <property type="nucleotide sequence ID" value="NZ_FOTK01000003.1"/>
</dbReference>
<dbReference type="OrthoDB" id="9815258at2"/>
<comment type="similarity">
    <text evidence="7">Belongs to the binding-protein-dependent transport system permease family.</text>
</comment>
<evidence type="ECO:0000256" key="4">
    <source>
        <dbReference type="ARBA" id="ARBA00022692"/>
    </source>
</evidence>
<evidence type="ECO:0000256" key="2">
    <source>
        <dbReference type="ARBA" id="ARBA00022448"/>
    </source>
</evidence>
<dbReference type="CDD" id="cd06261">
    <property type="entry name" value="TM_PBP2"/>
    <property type="match status" value="1"/>
</dbReference>
<evidence type="ECO:0000259" key="8">
    <source>
        <dbReference type="PROSITE" id="PS50928"/>
    </source>
</evidence>
<keyword evidence="3" id="KW-1003">Cell membrane</keyword>
<keyword evidence="4 7" id="KW-0812">Transmembrane</keyword>
<gene>
    <name evidence="9" type="ORF">SAMN05192568_1003270</name>
</gene>
<sequence>MYDWIVSHKISLGIWLKYGVDFLNRHAQAAFDLTSLVLSAMVQGLTDALLAIPPLALIGVFAAGAYLLHRSVGLALFIVASLLLVVNLGYWEAAIETLSLVVWSTATCVLIGVPVGILAAHRPMLYAVIRPLLDLMQTIPTFVYLIPTLVLFGLGTVPGIISTVIFALPAPIRLTQLGIASVPPSLREAALAYGATRWQMLFKVELPSAMPTILAGITQCIMLSLSMVVIAALVGADGLGKPVVRALNTVNIAMGFEAGLAIVVLAIILDRVCKRPVPRRQRAAR</sequence>
<dbReference type="InterPro" id="IPR035906">
    <property type="entry name" value="MetI-like_sf"/>
</dbReference>
<keyword evidence="5 7" id="KW-1133">Transmembrane helix</keyword>
<evidence type="ECO:0000256" key="3">
    <source>
        <dbReference type="ARBA" id="ARBA00022475"/>
    </source>
</evidence>
<dbReference type="SUPFAM" id="SSF161098">
    <property type="entry name" value="MetI-like"/>
    <property type="match status" value="1"/>
</dbReference>
<keyword evidence="10" id="KW-1185">Reference proteome</keyword>
<dbReference type="AlphaFoldDB" id="A0A1I4GW03"/>
<feature type="transmembrane region" description="Helical" evidence="7">
    <location>
        <begin position="48"/>
        <end position="68"/>
    </location>
</feature>
<feature type="transmembrane region" description="Helical" evidence="7">
    <location>
        <begin position="100"/>
        <end position="121"/>
    </location>
</feature>
<feature type="domain" description="ABC transmembrane type-1" evidence="8">
    <location>
        <begin position="94"/>
        <end position="273"/>
    </location>
</feature>
<evidence type="ECO:0000256" key="7">
    <source>
        <dbReference type="RuleBase" id="RU363032"/>
    </source>
</evidence>
<evidence type="ECO:0000313" key="10">
    <source>
        <dbReference type="Proteomes" id="UP000199048"/>
    </source>
</evidence>
<dbReference type="GO" id="GO:0031460">
    <property type="term" value="P:glycine betaine transport"/>
    <property type="evidence" value="ECO:0007669"/>
    <property type="project" value="UniProtKB-ARBA"/>
</dbReference>
<reference evidence="10" key="1">
    <citation type="submission" date="2016-10" db="EMBL/GenBank/DDBJ databases">
        <authorList>
            <person name="Varghese N."/>
            <person name="Submissions S."/>
        </authorList>
    </citation>
    <scope>NUCLEOTIDE SEQUENCE [LARGE SCALE GENOMIC DNA]</scope>
    <source>
        <strain evidence="10">BL36</strain>
    </source>
</reference>
<dbReference type="EMBL" id="FOTK01000003">
    <property type="protein sequence ID" value="SFL34119.1"/>
    <property type="molecule type" value="Genomic_DNA"/>
</dbReference>
<dbReference type="FunFam" id="1.10.3720.10:FF:000001">
    <property type="entry name" value="Glycine betaine ABC transporter, permease"/>
    <property type="match status" value="1"/>
</dbReference>
<feature type="transmembrane region" description="Helical" evidence="7">
    <location>
        <begin position="141"/>
        <end position="168"/>
    </location>
</feature>
<feature type="transmembrane region" description="Helical" evidence="7">
    <location>
        <begin position="74"/>
        <end position="93"/>
    </location>
</feature>
<protein>
    <submittedName>
        <fullName evidence="9">Glycine betaine/proline transport system permease protein</fullName>
    </submittedName>
</protein>
<dbReference type="Proteomes" id="UP000199048">
    <property type="component" value="Unassembled WGS sequence"/>
</dbReference>
<dbReference type="PANTHER" id="PTHR47737">
    <property type="entry name" value="GLYCINE BETAINE/PROLINE BETAINE TRANSPORT SYSTEM PERMEASE PROTEIN PROW"/>
    <property type="match status" value="1"/>
</dbReference>
<accession>A0A1I4GW03</accession>
<evidence type="ECO:0000256" key="5">
    <source>
        <dbReference type="ARBA" id="ARBA00022989"/>
    </source>
</evidence>
<dbReference type="STRING" id="582667.SAMN05192568_1003270"/>
<dbReference type="InterPro" id="IPR000515">
    <property type="entry name" value="MetI-like"/>
</dbReference>
<dbReference type="Pfam" id="PF00528">
    <property type="entry name" value="BPD_transp_1"/>
    <property type="match status" value="1"/>
</dbReference>
<dbReference type="GO" id="GO:0015226">
    <property type="term" value="F:carnitine transmembrane transporter activity"/>
    <property type="evidence" value="ECO:0007669"/>
    <property type="project" value="TreeGrafter"/>
</dbReference>
<keyword evidence="2 7" id="KW-0813">Transport</keyword>